<reference evidence="4 5" key="1">
    <citation type="journal article" date="2013" name="Curr. Biol.">
        <title>The Genome of the Foraminiferan Reticulomyxa filosa.</title>
        <authorList>
            <person name="Glockner G."/>
            <person name="Hulsmann N."/>
            <person name="Schleicher M."/>
            <person name="Noegel A.A."/>
            <person name="Eichinger L."/>
            <person name="Gallinger C."/>
            <person name="Pawlowski J."/>
            <person name="Sierra R."/>
            <person name="Euteneuer U."/>
            <person name="Pillet L."/>
            <person name="Moustafa A."/>
            <person name="Platzer M."/>
            <person name="Groth M."/>
            <person name="Szafranski K."/>
            <person name="Schliwa M."/>
        </authorList>
    </citation>
    <scope>NUCLEOTIDE SEQUENCE [LARGE SCALE GENOMIC DNA]</scope>
</reference>
<dbReference type="InterPro" id="IPR023298">
    <property type="entry name" value="ATPase_P-typ_TM_dom_sf"/>
</dbReference>
<dbReference type="AlphaFoldDB" id="X6PD44"/>
<name>X6PD44_RETFI</name>
<feature type="non-terminal residue" evidence="4">
    <location>
        <position position="1"/>
    </location>
</feature>
<dbReference type="InterPro" id="IPR008250">
    <property type="entry name" value="ATPase_P-typ_transduc_dom_A_sf"/>
</dbReference>
<dbReference type="PANTHER" id="PTHR24093">
    <property type="entry name" value="CATION TRANSPORTING ATPASE"/>
    <property type="match status" value="1"/>
</dbReference>
<comment type="caution">
    <text evidence="4">The sequence shown here is derived from an EMBL/GenBank/DDBJ whole genome shotgun (WGS) entry which is preliminary data.</text>
</comment>
<dbReference type="OrthoDB" id="3352408at2759"/>
<dbReference type="GO" id="GO:0005388">
    <property type="term" value="F:P-type calcium transporter activity"/>
    <property type="evidence" value="ECO:0007669"/>
    <property type="project" value="TreeGrafter"/>
</dbReference>
<accession>X6PD44</accession>
<organism evidence="4 5">
    <name type="scientific">Reticulomyxa filosa</name>
    <dbReference type="NCBI Taxonomy" id="46433"/>
    <lineage>
        <taxon>Eukaryota</taxon>
        <taxon>Sar</taxon>
        <taxon>Rhizaria</taxon>
        <taxon>Retaria</taxon>
        <taxon>Foraminifera</taxon>
        <taxon>Monothalamids</taxon>
        <taxon>Reticulomyxidae</taxon>
        <taxon>Reticulomyxa</taxon>
    </lineage>
</organism>
<dbReference type="SUPFAM" id="SSF81665">
    <property type="entry name" value="Calcium ATPase, transmembrane domain M"/>
    <property type="match status" value="1"/>
</dbReference>
<dbReference type="GO" id="GO:0005886">
    <property type="term" value="C:plasma membrane"/>
    <property type="evidence" value="ECO:0007669"/>
    <property type="project" value="TreeGrafter"/>
</dbReference>
<keyword evidence="5" id="KW-1185">Reference proteome</keyword>
<evidence type="ECO:0000256" key="3">
    <source>
        <dbReference type="SAM" id="Phobius"/>
    </source>
</evidence>
<evidence type="ECO:0000256" key="2">
    <source>
        <dbReference type="ARBA" id="ARBA00022842"/>
    </source>
</evidence>
<keyword evidence="3" id="KW-1133">Transmembrane helix</keyword>
<feature type="transmembrane region" description="Helical" evidence="3">
    <location>
        <begin position="100"/>
        <end position="133"/>
    </location>
</feature>
<dbReference type="GO" id="GO:0012505">
    <property type="term" value="C:endomembrane system"/>
    <property type="evidence" value="ECO:0007669"/>
    <property type="project" value="UniProtKB-SubCell"/>
</dbReference>
<keyword evidence="3" id="KW-0472">Membrane</keyword>
<proteinExistence type="predicted"/>
<keyword evidence="2" id="KW-0460">Magnesium</keyword>
<comment type="subcellular location">
    <subcellularLocation>
        <location evidence="1">Endomembrane system</location>
        <topology evidence="1">Multi-pass membrane protein</topology>
    </subcellularLocation>
</comment>
<protein>
    <submittedName>
        <fullName evidence="4">Plasma membrane calcium-transporting ATPase 2</fullName>
    </submittedName>
</protein>
<dbReference type="PANTHER" id="PTHR24093:SF369">
    <property type="entry name" value="CALCIUM-TRANSPORTING ATPASE"/>
    <property type="match status" value="1"/>
</dbReference>
<gene>
    <name evidence="4" type="ORF">RFI_01082</name>
</gene>
<evidence type="ECO:0000313" key="5">
    <source>
        <dbReference type="Proteomes" id="UP000023152"/>
    </source>
</evidence>
<dbReference type="EMBL" id="ASPP01001116">
    <property type="protein sequence ID" value="ETO35979.1"/>
    <property type="molecule type" value="Genomic_DNA"/>
</dbReference>
<evidence type="ECO:0000256" key="1">
    <source>
        <dbReference type="ARBA" id="ARBA00004127"/>
    </source>
</evidence>
<dbReference type="SUPFAM" id="SSF81653">
    <property type="entry name" value="Calcium ATPase, transduction domain A"/>
    <property type="match status" value="1"/>
</dbReference>
<keyword evidence="3" id="KW-0812">Transmembrane</keyword>
<dbReference type="Proteomes" id="UP000023152">
    <property type="component" value="Unassembled WGS sequence"/>
</dbReference>
<feature type="transmembrane region" description="Helical" evidence="3">
    <location>
        <begin position="72"/>
        <end position="94"/>
    </location>
</feature>
<dbReference type="Gene3D" id="1.20.1110.10">
    <property type="entry name" value="Calcium-transporting ATPase, transmembrane domain"/>
    <property type="match status" value="1"/>
</dbReference>
<evidence type="ECO:0000313" key="4">
    <source>
        <dbReference type="EMBL" id="ETO35979.1"/>
    </source>
</evidence>
<sequence length="139" mass="15191">TDESGLTGESRSVYKDICHPLLMKGTQVIEGDGLMLSVSVGDYTEWGQLMAKLQEDRDDTPLQEKLERLASLIGWIGFGAAALLFIVLVVRWAIDGHQQIAQHLVLFVIMAITIIVVAVPEGLPLAVTISLAYSMKKVL</sequence>